<evidence type="ECO:0000313" key="2">
    <source>
        <dbReference type="EMBL" id="CAG8463958.1"/>
    </source>
</evidence>
<evidence type="ECO:0000256" key="1">
    <source>
        <dbReference type="SAM" id="MobiDB-lite"/>
    </source>
</evidence>
<feature type="region of interest" description="Disordered" evidence="1">
    <location>
        <begin position="1"/>
        <end position="32"/>
    </location>
</feature>
<name>A0A9N8VVI5_9GLOM</name>
<organism evidence="2 3">
    <name type="scientific">Paraglomus occultum</name>
    <dbReference type="NCBI Taxonomy" id="144539"/>
    <lineage>
        <taxon>Eukaryota</taxon>
        <taxon>Fungi</taxon>
        <taxon>Fungi incertae sedis</taxon>
        <taxon>Mucoromycota</taxon>
        <taxon>Glomeromycotina</taxon>
        <taxon>Glomeromycetes</taxon>
        <taxon>Paraglomerales</taxon>
        <taxon>Paraglomeraceae</taxon>
        <taxon>Paraglomus</taxon>
    </lineage>
</organism>
<dbReference type="InterPro" id="IPR025204">
    <property type="entry name" value="CENP-L"/>
</dbReference>
<evidence type="ECO:0000313" key="3">
    <source>
        <dbReference type="Proteomes" id="UP000789572"/>
    </source>
</evidence>
<dbReference type="AlphaFoldDB" id="A0A9N8VVI5"/>
<accession>A0A9N8VVI5</accession>
<comment type="caution">
    <text evidence="2">The sequence shown here is derived from an EMBL/GenBank/DDBJ whole genome shotgun (WGS) entry which is preliminary data.</text>
</comment>
<reference evidence="2" key="1">
    <citation type="submission" date="2021-06" db="EMBL/GenBank/DDBJ databases">
        <authorList>
            <person name="Kallberg Y."/>
            <person name="Tangrot J."/>
            <person name="Rosling A."/>
        </authorList>
    </citation>
    <scope>NUCLEOTIDE SEQUENCE</scope>
    <source>
        <strain evidence="2">IA702</strain>
    </source>
</reference>
<dbReference type="OrthoDB" id="10313103at2759"/>
<keyword evidence="3" id="KW-1185">Reference proteome</keyword>
<dbReference type="Proteomes" id="UP000789572">
    <property type="component" value="Unassembled WGS sequence"/>
</dbReference>
<gene>
    <name evidence="2" type="ORF">POCULU_LOCUS704</name>
</gene>
<protein>
    <submittedName>
        <fullName evidence="2">3621_t:CDS:1</fullName>
    </submittedName>
</protein>
<dbReference type="Pfam" id="PF13092">
    <property type="entry name" value="CENP-L"/>
    <property type="match status" value="1"/>
</dbReference>
<sequence length="414" mass="46522">MSLILKSPRGRPPKTSLPSLHANNAPSTNPALPLVQTLPAQTTKPQCTVGEHANTFTIDSCAINVQSTIPDKQNLVAAYKKDAISREGSQQYVPEKKRIKLKISGYKRVCDGPLAARKQMLEARAHRAALEAAKPPSEKGFEVVNYAKDLYSTILIGIQNAAADADSQRLLEEVKKYGNLIAVEITKIRKDEWDGNDETPIVIELRFDLRGLWNNLCFYALLFPSHYRPSNDFSALHSNYPLLLTNAPTLLVNRILVWLRIRFNCNSMRYSFNEIQLRSLMNNLENAGVSQAQFLDKGNQRIQKQLEFTYKFPDKTNIGEVTISILRPDLDELYICSSFSVIHTPPTITTLLSVHLPSQFDLSSLMLEQVTTESFSFSREGLIMMFNTGNSDTIKGVIKAVIAMISEKWKKKTS</sequence>
<dbReference type="EMBL" id="CAJVPJ010000041">
    <property type="protein sequence ID" value="CAG8463958.1"/>
    <property type="molecule type" value="Genomic_DNA"/>
</dbReference>
<proteinExistence type="predicted"/>
<feature type="compositionally biased region" description="Polar residues" evidence="1">
    <location>
        <begin position="16"/>
        <end position="30"/>
    </location>
</feature>